<reference evidence="2 3" key="1">
    <citation type="journal article" date="2024" name="J Genomics">
        <title>Draft genome sequencing and assembly of Favolaschia claudopus CIRM-BRFM 2984 isolated from oak limbs.</title>
        <authorList>
            <person name="Navarro D."/>
            <person name="Drula E."/>
            <person name="Chaduli D."/>
            <person name="Cazenave R."/>
            <person name="Ahrendt S."/>
            <person name="Wang J."/>
            <person name="Lipzen A."/>
            <person name="Daum C."/>
            <person name="Barry K."/>
            <person name="Grigoriev I.V."/>
            <person name="Favel A."/>
            <person name="Rosso M.N."/>
            <person name="Martin F."/>
        </authorList>
    </citation>
    <scope>NUCLEOTIDE SEQUENCE [LARGE SCALE GENOMIC DNA]</scope>
    <source>
        <strain evidence="2 3">CIRM-BRFM 2984</strain>
    </source>
</reference>
<dbReference type="AlphaFoldDB" id="A0AAV9ZK16"/>
<organism evidence="2 3">
    <name type="scientific">Favolaschia claudopus</name>
    <dbReference type="NCBI Taxonomy" id="2862362"/>
    <lineage>
        <taxon>Eukaryota</taxon>
        <taxon>Fungi</taxon>
        <taxon>Dikarya</taxon>
        <taxon>Basidiomycota</taxon>
        <taxon>Agaricomycotina</taxon>
        <taxon>Agaricomycetes</taxon>
        <taxon>Agaricomycetidae</taxon>
        <taxon>Agaricales</taxon>
        <taxon>Marasmiineae</taxon>
        <taxon>Mycenaceae</taxon>
        <taxon>Favolaschia</taxon>
    </lineage>
</organism>
<feature type="region of interest" description="Disordered" evidence="1">
    <location>
        <begin position="109"/>
        <end position="143"/>
    </location>
</feature>
<feature type="compositionally biased region" description="Polar residues" evidence="1">
    <location>
        <begin position="109"/>
        <end position="123"/>
    </location>
</feature>
<dbReference type="Proteomes" id="UP001362999">
    <property type="component" value="Unassembled WGS sequence"/>
</dbReference>
<proteinExistence type="predicted"/>
<dbReference type="EMBL" id="JAWWNJ010000137">
    <property type="protein sequence ID" value="KAK6984505.1"/>
    <property type="molecule type" value="Genomic_DNA"/>
</dbReference>
<sequence>MSEPDPAHDSFMSFIRARIPTLITRVLEPLPSHARSADLDASLRSLIELVAGMGFTNGMDCVDVDRIKKEAYRDGKRDGLKAGMNLGLAKAAQEKPECVSVAVQASTNPPRCVSASTQTSLLNSPSRCTTSTSTQTSPTLDDSILPLSHDLPSTISDAIELPAPSASDRSSSEKQKTYPAPSPTFVRDFSSYVPGTVGLLRVSSIVTSALHARALTVLAIILPQKHVSQIDLRHWYLIFLHRHRKRLEPTSATSDLFLQFELNLPPLPCMLPRSHGKPIPDFAISVGR</sequence>
<gene>
    <name evidence="2" type="ORF">R3P38DRAFT_3104582</name>
</gene>
<protein>
    <submittedName>
        <fullName evidence="2">Uncharacterized protein</fullName>
    </submittedName>
</protein>
<name>A0AAV9ZK16_9AGAR</name>
<comment type="caution">
    <text evidence="2">The sequence shown here is derived from an EMBL/GenBank/DDBJ whole genome shotgun (WGS) entry which is preliminary data.</text>
</comment>
<feature type="compositionally biased region" description="Low complexity" evidence="1">
    <location>
        <begin position="124"/>
        <end position="143"/>
    </location>
</feature>
<evidence type="ECO:0000256" key="1">
    <source>
        <dbReference type="SAM" id="MobiDB-lite"/>
    </source>
</evidence>
<evidence type="ECO:0000313" key="2">
    <source>
        <dbReference type="EMBL" id="KAK6984505.1"/>
    </source>
</evidence>
<accession>A0AAV9ZK16</accession>
<evidence type="ECO:0000313" key="3">
    <source>
        <dbReference type="Proteomes" id="UP001362999"/>
    </source>
</evidence>
<keyword evidence="3" id="KW-1185">Reference proteome</keyword>